<gene>
    <name evidence="1" type="ORF">ACCUM_2391</name>
</gene>
<reference evidence="1 2" key="1">
    <citation type="submission" date="2019-04" db="EMBL/GenBank/DDBJ databases">
        <title>A novel phosphate-accumulating bacterium identified in bioreactor for phosphate removal from wastewater.</title>
        <authorList>
            <person name="Kotlyarov R.Y."/>
            <person name="Beletsky A.V."/>
            <person name="Kallistova A.Y."/>
            <person name="Dorofeev A.G."/>
            <person name="Nikolaev Y.Y."/>
            <person name="Pimenov N.V."/>
            <person name="Ravin N.V."/>
            <person name="Mardanov A.V."/>
        </authorList>
    </citation>
    <scope>NUCLEOTIDE SEQUENCE [LARGE SCALE GENOMIC DNA]</scope>
    <source>
        <strain evidence="1 2">Bin19</strain>
    </source>
</reference>
<comment type="caution">
    <text evidence="1">The sequence shown here is derived from an EMBL/GenBank/DDBJ whole genome shotgun (WGS) entry which is preliminary data.</text>
</comment>
<evidence type="ECO:0000313" key="2">
    <source>
        <dbReference type="Proteomes" id="UP000306324"/>
    </source>
</evidence>
<proteinExistence type="predicted"/>
<organism evidence="1 2">
    <name type="scientific">Candidatus Accumulibacter phosphatis</name>
    <dbReference type="NCBI Taxonomy" id="327160"/>
    <lineage>
        <taxon>Bacteria</taxon>
        <taxon>Pseudomonadati</taxon>
        <taxon>Pseudomonadota</taxon>
        <taxon>Betaproteobacteria</taxon>
        <taxon>Candidatus Accumulibacter</taxon>
    </lineage>
</organism>
<dbReference type="AlphaFoldDB" id="A0A5S4ERJ5"/>
<keyword evidence="2" id="KW-1185">Reference proteome</keyword>
<protein>
    <submittedName>
        <fullName evidence="1">Uncharacterized protein</fullName>
    </submittedName>
</protein>
<sequence length="37" mass="4009">MGNSLSMLCAHRTIPACKPECALQGRETVMTSMIEVV</sequence>
<name>A0A5S4ERJ5_9PROT</name>
<dbReference type="EMBL" id="SWAD01000013">
    <property type="protein sequence ID" value="TMQ78052.1"/>
    <property type="molecule type" value="Genomic_DNA"/>
</dbReference>
<accession>A0A5S4ERJ5</accession>
<dbReference type="Proteomes" id="UP000306324">
    <property type="component" value="Unassembled WGS sequence"/>
</dbReference>
<evidence type="ECO:0000313" key="1">
    <source>
        <dbReference type="EMBL" id="TMQ78052.1"/>
    </source>
</evidence>